<proteinExistence type="predicted"/>
<evidence type="ECO:0000313" key="2">
    <source>
        <dbReference type="EMBL" id="AVZ77113.1"/>
    </source>
</evidence>
<dbReference type="Proteomes" id="UP000244201">
    <property type="component" value="Chromosome"/>
</dbReference>
<dbReference type="SUPFAM" id="SSF50998">
    <property type="entry name" value="Quinoprotein alcohol dehydrogenase-like"/>
    <property type="match status" value="1"/>
</dbReference>
<evidence type="ECO:0008006" key="4">
    <source>
        <dbReference type="Google" id="ProtNLM"/>
    </source>
</evidence>
<keyword evidence="3" id="KW-1185">Reference proteome</keyword>
<reference evidence="2 3" key="1">
    <citation type="submission" date="2018-01" db="EMBL/GenBank/DDBJ databases">
        <title>Complete genome sequence of Streptomyces lunaelactis MM109T, a Ferroverdin A producer isolated from cave moonmilk deposits.</title>
        <authorList>
            <person name="Naome A."/>
            <person name="Martinet L."/>
            <person name="Maciejewska M."/>
            <person name="Anderssen S."/>
            <person name="Adam D."/>
            <person name="Tenconi E."/>
            <person name="Deflandre B."/>
            <person name="Arguelles-Arias A."/>
            <person name="Calusinska M."/>
            <person name="Copieters W."/>
            <person name="Karim L."/>
            <person name="Hanikenne M."/>
            <person name="Baurain D."/>
            <person name="van Wezel G."/>
            <person name="Smargiasso N."/>
            <person name="de Pauw E."/>
            <person name="Delfosse P."/>
            <person name="Rigali S."/>
        </authorList>
    </citation>
    <scope>NUCLEOTIDE SEQUENCE [LARGE SCALE GENOMIC DNA]</scope>
    <source>
        <strain evidence="2 3">MM109</strain>
    </source>
</reference>
<name>A0A2R4TDC7_9ACTN</name>
<feature type="region of interest" description="Disordered" evidence="1">
    <location>
        <begin position="19"/>
        <end position="42"/>
    </location>
</feature>
<dbReference type="Gene3D" id="2.130.10.10">
    <property type="entry name" value="YVTN repeat-like/Quinoprotein amine dehydrogenase"/>
    <property type="match status" value="1"/>
</dbReference>
<evidence type="ECO:0000256" key="1">
    <source>
        <dbReference type="SAM" id="MobiDB-lite"/>
    </source>
</evidence>
<gene>
    <name evidence="2" type="ORF">SLUN_38175</name>
</gene>
<dbReference type="KEGG" id="slk:SLUN_38175"/>
<dbReference type="InterPro" id="IPR011047">
    <property type="entry name" value="Quinoprotein_ADH-like_sf"/>
</dbReference>
<protein>
    <recommendedName>
        <fullName evidence="4">PQQ-binding-like beta-propeller repeat protein</fullName>
    </recommendedName>
</protein>
<evidence type="ECO:0000313" key="3">
    <source>
        <dbReference type="Proteomes" id="UP000244201"/>
    </source>
</evidence>
<accession>A0A2R4TDC7</accession>
<dbReference type="InterPro" id="IPR015943">
    <property type="entry name" value="WD40/YVTN_repeat-like_dom_sf"/>
</dbReference>
<dbReference type="EMBL" id="CP026304">
    <property type="protein sequence ID" value="AVZ77113.1"/>
    <property type="molecule type" value="Genomic_DNA"/>
</dbReference>
<organism evidence="2 3">
    <name type="scientific">Streptomyces lunaelactis</name>
    <dbReference type="NCBI Taxonomy" id="1535768"/>
    <lineage>
        <taxon>Bacteria</taxon>
        <taxon>Bacillati</taxon>
        <taxon>Actinomycetota</taxon>
        <taxon>Actinomycetes</taxon>
        <taxon>Kitasatosporales</taxon>
        <taxon>Streptomycetaceae</taxon>
        <taxon>Streptomyces</taxon>
    </lineage>
</organism>
<dbReference type="AlphaFoldDB" id="A0A2R4TDC7"/>
<sequence>MCLTFAVVLSGLAGCSDGNSGAGGKAPDAGPKAKPESSAKAFDPPLKFGKAVKLAHDEDVKTWGFAPLGPKVFVRTDKGLDAYDTTSGRKLWSSALDRKDRYTGTEGVPNDDRSIPPVFAQQGERTEALFAYTDYAKGSGTGGDRTDVYLRAVDAGSGKVSWTTRLPAPAGMGISDMEPAVVGAENGTAVVTALASTNDSSEDSESAVTYAVDLSTHQVTWKQERFAAAAVDSGTVAGAQVPDRATFGQLGAWHAEEGDLALTGRAIADGTVRWKDEGHSSLEVNRVGGGLFATESRLHDIRTGKAVAGVDGAYITCYYDQQSVVVCGSDETVRGVDTRSRKVLWTISKEDPSRKMPTIQAAWHGAVYANAAPDYVVLDAKTGKDRTTFSGPHLFLVNEYAGMDLDMVAYPATG</sequence>